<dbReference type="EMBL" id="AKHW03003917">
    <property type="protein sequence ID" value="KYO32432.1"/>
    <property type="molecule type" value="Genomic_DNA"/>
</dbReference>
<name>A0A151N6H8_ALLMI</name>
<dbReference type="Proteomes" id="UP000050525">
    <property type="component" value="Unassembled WGS sequence"/>
</dbReference>
<evidence type="ECO:0000313" key="1">
    <source>
        <dbReference type="EMBL" id="KYO32432.1"/>
    </source>
</evidence>
<reference evidence="1 2" key="1">
    <citation type="journal article" date="2012" name="Genome Biol.">
        <title>Sequencing three crocodilian genomes to illuminate the evolution of archosaurs and amniotes.</title>
        <authorList>
            <person name="St John J.A."/>
            <person name="Braun E.L."/>
            <person name="Isberg S.R."/>
            <person name="Miles L.G."/>
            <person name="Chong A.Y."/>
            <person name="Gongora J."/>
            <person name="Dalzell P."/>
            <person name="Moran C."/>
            <person name="Bed'hom B."/>
            <person name="Abzhanov A."/>
            <person name="Burgess S.C."/>
            <person name="Cooksey A.M."/>
            <person name="Castoe T.A."/>
            <person name="Crawford N.G."/>
            <person name="Densmore L.D."/>
            <person name="Drew J.C."/>
            <person name="Edwards S.V."/>
            <person name="Faircloth B.C."/>
            <person name="Fujita M.K."/>
            <person name="Greenwold M.J."/>
            <person name="Hoffmann F.G."/>
            <person name="Howard J.M."/>
            <person name="Iguchi T."/>
            <person name="Janes D.E."/>
            <person name="Khan S.Y."/>
            <person name="Kohno S."/>
            <person name="de Koning A.J."/>
            <person name="Lance S.L."/>
            <person name="McCarthy F.M."/>
            <person name="McCormack J.E."/>
            <person name="Merchant M.E."/>
            <person name="Peterson D.G."/>
            <person name="Pollock D.D."/>
            <person name="Pourmand N."/>
            <person name="Raney B.J."/>
            <person name="Roessler K.A."/>
            <person name="Sanford J.R."/>
            <person name="Sawyer R.H."/>
            <person name="Schmidt C.J."/>
            <person name="Triplett E.W."/>
            <person name="Tuberville T.D."/>
            <person name="Venegas-Anaya M."/>
            <person name="Howard J.T."/>
            <person name="Jarvis E.D."/>
            <person name="Guillette L.J.Jr."/>
            <person name="Glenn T.C."/>
            <person name="Green R.E."/>
            <person name="Ray D.A."/>
        </authorList>
    </citation>
    <scope>NUCLEOTIDE SEQUENCE [LARGE SCALE GENOMIC DNA]</scope>
    <source>
        <strain evidence="1">KSC_2009_1</strain>
    </source>
</reference>
<sequence length="86" mass="9351">MLEVLLCANWLRTSTLPHSATRSEVSSWDQLWPQEVVCGIGEDGLLGLYATVPVLLGLGRSQLKPAICLGFQNSERIGSPTEESSH</sequence>
<organism evidence="1 2">
    <name type="scientific">Alligator mississippiensis</name>
    <name type="common">American alligator</name>
    <dbReference type="NCBI Taxonomy" id="8496"/>
    <lineage>
        <taxon>Eukaryota</taxon>
        <taxon>Metazoa</taxon>
        <taxon>Chordata</taxon>
        <taxon>Craniata</taxon>
        <taxon>Vertebrata</taxon>
        <taxon>Euteleostomi</taxon>
        <taxon>Archelosauria</taxon>
        <taxon>Archosauria</taxon>
        <taxon>Crocodylia</taxon>
        <taxon>Alligatoridae</taxon>
        <taxon>Alligatorinae</taxon>
        <taxon>Alligator</taxon>
    </lineage>
</organism>
<proteinExistence type="predicted"/>
<gene>
    <name evidence="1" type="ORF">Y1Q_0020385</name>
</gene>
<dbReference type="AlphaFoldDB" id="A0A151N6H8"/>
<evidence type="ECO:0000313" key="2">
    <source>
        <dbReference type="Proteomes" id="UP000050525"/>
    </source>
</evidence>
<accession>A0A151N6H8</accession>
<keyword evidence="2" id="KW-1185">Reference proteome</keyword>
<protein>
    <submittedName>
        <fullName evidence="1">Uncharacterized protein</fullName>
    </submittedName>
</protein>
<comment type="caution">
    <text evidence="1">The sequence shown here is derived from an EMBL/GenBank/DDBJ whole genome shotgun (WGS) entry which is preliminary data.</text>
</comment>